<dbReference type="EMBL" id="MCRI01000012">
    <property type="protein sequence ID" value="ODN66876.1"/>
    <property type="molecule type" value="Genomic_DNA"/>
</dbReference>
<dbReference type="PATRIC" id="fig|291169.3.peg.1432"/>
<comment type="caution">
    <text evidence="1">The sequence shown here is derived from an EMBL/GenBank/DDBJ whole genome shotgun (WGS) entry which is preliminary data.</text>
</comment>
<evidence type="ECO:0000313" key="2">
    <source>
        <dbReference type="Proteomes" id="UP000094379"/>
    </source>
</evidence>
<sequence length="144" mass="16423">MAVFSQNRDALRQQYHDVWQKMQSAQILTALEQMIADVITLHPEYHSLLSSPIQSGQEYFVENGQTNPYLHMGLHIAVHEQLSINRPAGIVQAYQQLSAKTGDAHTTEHLMVDCLAEQLWLAQQQQQPPSETAYLRSVQRLSEK</sequence>
<dbReference type="AlphaFoldDB" id="A0A1E3GTI8"/>
<dbReference type="RefSeq" id="WP_069295897.1">
    <property type="nucleotide sequence ID" value="NZ_MCRI01000012.1"/>
</dbReference>
<evidence type="ECO:0008006" key="3">
    <source>
        <dbReference type="Google" id="ProtNLM"/>
    </source>
</evidence>
<keyword evidence="2" id="KW-1185">Reference proteome</keyword>
<name>A0A1E3GTI8_9GAMM</name>
<dbReference type="InterPro" id="IPR014993">
    <property type="entry name" value="DUF1841"/>
</dbReference>
<evidence type="ECO:0000313" key="1">
    <source>
        <dbReference type="EMBL" id="ODN66876.1"/>
    </source>
</evidence>
<accession>A0A1E3GTI8</accession>
<gene>
    <name evidence="1" type="ORF">A9E74_01426</name>
</gene>
<dbReference type="Proteomes" id="UP000094379">
    <property type="component" value="Unassembled WGS sequence"/>
</dbReference>
<dbReference type="Pfam" id="PF08897">
    <property type="entry name" value="DUF1841"/>
    <property type="match status" value="1"/>
</dbReference>
<protein>
    <recommendedName>
        <fullName evidence="3">DUF1841 domain-containing protein</fullName>
    </recommendedName>
</protein>
<proteinExistence type="predicted"/>
<organism evidence="1 2">
    <name type="scientific">Methylophaga muralis</name>
    <dbReference type="NCBI Taxonomy" id="291169"/>
    <lineage>
        <taxon>Bacteria</taxon>
        <taxon>Pseudomonadati</taxon>
        <taxon>Pseudomonadota</taxon>
        <taxon>Gammaproteobacteria</taxon>
        <taxon>Thiotrichales</taxon>
        <taxon>Piscirickettsiaceae</taxon>
        <taxon>Methylophaga</taxon>
    </lineage>
</organism>
<reference evidence="1 2" key="1">
    <citation type="submission" date="2016-07" db="EMBL/GenBank/DDBJ databases">
        <title>Draft Genome Sequence of Methylophaga muralis Bur 1.</title>
        <authorList>
            <person name="Vasilenko O.V."/>
            <person name="Doronina N.V."/>
            <person name="Shmareva M.N."/>
            <person name="Tarlachkov S.V."/>
            <person name="Mustakhimov I."/>
            <person name="Trotsenko Y.A."/>
        </authorList>
    </citation>
    <scope>NUCLEOTIDE SEQUENCE [LARGE SCALE GENOMIC DNA]</scope>
    <source>
        <strain evidence="1 2">Bur 1</strain>
    </source>
</reference>
<dbReference type="STRING" id="291169.A9E74_01426"/>